<dbReference type="InterPro" id="IPR036388">
    <property type="entry name" value="WH-like_DNA-bd_sf"/>
</dbReference>
<dbReference type="GO" id="GO:0003700">
    <property type="term" value="F:DNA-binding transcription factor activity"/>
    <property type="evidence" value="ECO:0007669"/>
    <property type="project" value="InterPro"/>
</dbReference>
<dbReference type="CDD" id="cd07377">
    <property type="entry name" value="WHTH_GntR"/>
    <property type="match status" value="1"/>
</dbReference>
<accession>A0A386H4C3</accession>
<gene>
    <name evidence="5" type="ORF">D4Z93_07545</name>
</gene>
<dbReference type="InterPro" id="IPR036390">
    <property type="entry name" value="WH_DNA-bd_sf"/>
</dbReference>
<evidence type="ECO:0000256" key="1">
    <source>
        <dbReference type="ARBA" id="ARBA00023015"/>
    </source>
</evidence>
<reference evidence="5 6" key="1">
    <citation type="journal article" date="2019" name="Int. J. Syst. Evol. Microbiol.">
        <title>Clostridium fermenticellae sp. nov., isolated from the mud in a fermentation cellar for the production of the Chinese liquor, baijiu.</title>
        <authorList>
            <person name="Xu P.X."/>
            <person name="Chai L.J."/>
            <person name="Qiu T."/>
            <person name="Zhang X.J."/>
            <person name="Lu Z.M."/>
            <person name="Xiao C."/>
            <person name="Wang S.T."/>
            <person name="Shen C.H."/>
            <person name="Shi J.S."/>
            <person name="Xu Z.H."/>
        </authorList>
    </citation>
    <scope>NUCLEOTIDE SEQUENCE [LARGE SCALE GENOMIC DNA]</scope>
    <source>
        <strain evidence="5 6">JN500901</strain>
    </source>
</reference>
<dbReference type="Proteomes" id="UP000266301">
    <property type="component" value="Chromosome"/>
</dbReference>
<keyword evidence="1" id="KW-0805">Transcription regulation</keyword>
<dbReference type="Pfam" id="PF07729">
    <property type="entry name" value="FCD"/>
    <property type="match status" value="1"/>
</dbReference>
<evidence type="ECO:0000256" key="2">
    <source>
        <dbReference type="ARBA" id="ARBA00023125"/>
    </source>
</evidence>
<evidence type="ECO:0000259" key="4">
    <source>
        <dbReference type="PROSITE" id="PS50949"/>
    </source>
</evidence>
<dbReference type="GO" id="GO:0003677">
    <property type="term" value="F:DNA binding"/>
    <property type="evidence" value="ECO:0007669"/>
    <property type="project" value="UniProtKB-KW"/>
</dbReference>
<dbReference type="SUPFAM" id="SSF46785">
    <property type="entry name" value="Winged helix' DNA-binding domain"/>
    <property type="match status" value="1"/>
</dbReference>
<keyword evidence="2" id="KW-0238">DNA-binding</keyword>
<dbReference type="EMBL" id="CP032416">
    <property type="protein sequence ID" value="AYD40383.1"/>
    <property type="molecule type" value="Genomic_DNA"/>
</dbReference>
<dbReference type="SUPFAM" id="SSF48008">
    <property type="entry name" value="GntR ligand-binding domain-like"/>
    <property type="match status" value="1"/>
</dbReference>
<dbReference type="RefSeq" id="WP_119972038.1">
    <property type="nucleotide sequence ID" value="NZ_CP032416.1"/>
</dbReference>
<name>A0A386H4C3_9CLOT</name>
<organism evidence="5 6">
    <name type="scientific">Clostridium fermenticellae</name>
    <dbReference type="NCBI Taxonomy" id="2068654"/>
    <lineage>
        <taxon>Bacteria</taxon>
        <taxon>Bacillati</taxon>
        <taxon>Bacillota</taxon>
        <taxon>Clostridia</taxon>
        <taxon>Eubacteriales</taxon>
        <taxon>Clostridiaceae</taxon>
        <taxon>Clostridium</taxon>
    </lineage>
</organism>
<keyword evidence="6" id="KW-1185">Reference proteome</keyword>
<dbReference type="PANTHER" id="PTHR43537:SF24">
    <property type="entry name" value="GLUCONATE OPERON TRANSCRIPTIONAL REPRESSOR"/>
    <property type="match status" value="1"/>
</dbReference>
<dbReference type="Pfam" id="PF00392">
    <property type="entry name" value="GntR"/>
    <property type="match status" value="1"/>
</dbReference>
<evidence type="ECO:0000313" key="5">
    <source>
        <dbReference type="EMBL" id="AYD40383.1"/>
    </source>
</evidence>
<dbReference type="KEGG" id="cfer:D4Z93_07545"/>
<dbReference type="InterPro" id="IPR011711">
    <property type="entry name" value="GntR_C"/>
</dbReference>
<dbReference type="SMART" id="SM00345">
    <property type="entry name" value="HTH_GNTR"/>
    <property type="match status" value="1"/>
</dbReference>
<evidence type="ECO:0000313" key="6">
    <source>
        <dbReference type="Proteomes" id="UP000266301"/>
    </source>
</evidence>
<dbReference type="PROSITE" id="PS50949">
    <property type="entry name" value="HTH_GNTR"/>
    <property type="match status" value="1"/>
</dbReference>
<dbReference type="PANTHER" id="PTHR43537">
    <property type="entry name" value="TRANSCRIPTIONAL REGULATOR, GNTR FAMILY"/>
    <property type="match status" value="1"/>
</dbReference>
<dbReference type="OrthoDB" id="9781630at2"/>
<protein>
    <submittedName>
        <fullName evidence="5">GntR family transcriptional regulator</fullName>
    </submittedName>
</protein>
<dbReference type="Gene3D" id="1.20.120.530">
    <property type="entry name" value="GntR ligand-binding domain-like"/>
    <property type="match status" value="1"/>
</dbReference>
<evidence type="ECO:0000256" key="3">
    <source>
        <dbReference type="ARBA" id="ARBA00023163"/>
    </source>
</evidence>
<dbReference type="InterPro" id="IPR000524">
    <property type="entry name" value="Tscrpt_reg_HTH_GntR"/>
</dbReference>
<dbReference type="Gene3D" id="1.10.10.10">
    <property type="entry name" value="Winged helix-like DNA-binding domain superfamily/Winged helix DNA-binding domain"/>
    <property type="match status" value="1"/>
</dbReference>
<feature type="domain" description="HTH gntR-type" evidence="4">
    <location>
        <begin position="5"/>
        <end position="72"/>
    </location>
</feature>
<proteinExistence type="predicted"/>
<dbReference type="AlphaFoldDB" id="A0A386H4C3"/>
<sequence>MANYESLRDIVYKYISDKIQNGELQANEKISESSICKDLSISRTPAREALIQLAADNLIEYAPRRGFFVKEVSLKEKLDLYAVLACLDGYAATLAMDKLNDDDYKEMEHIVKEIDKTIKDKDYKLYNKLQFEFHNIYVSKCDNEKLKETLSGLEHSFIPVTYSNKNTEVLFKILKDVNKEHTFIIELFKKKESEKLEYFLREVHWAAKYLDMV</sequence>
<dbReference type="InterPro" id="IPR008920">
    <property type="entry name" value="TF_FadR/GntR_C"/>
</dbReference>
<keyword evidence="3" id="KW-0804">Transcription</keyword>